<dbReference type="EMBL" id="JAUMIS010000002">
    <property type="protein sequence ID" value="MDO3722180.1"/>
    <property type="molecule type" value="Genomic_DNA"/>
</dbReference>
<dbReference type="SMART" id="SM00849">
    <property type="entry name" value="Lactamase_B"/>
    <property type="match status" value="1"/>
</dbReference>
<evidence type="ECO:0000259" key="2">
    <source>
        <dbReference type="SMART" id="SM00849"/>
    </source>
</evidence>
<reference evidence="3" key="1">
    <citation type="submission" date="2023-07" db="EMBL/GenBank/DDBJ databases">
        <title>Marinobacter sp. chi1 genome sequencing and assembly.</title>
        <authorList>
            <person name="Park S."/>
        </authorList>
    </citation>
    <scope>NUCLEOTIDE SEQUENCE</scope>
    <source>
        <strain evidence="3">Chi1</strain>
    </source>
</reference>
<comment type="caution">
    <text evidence="3">The sequence shown here is derived from an EMBL/GenBank/DDBJ whole genome shotgun (WGS) entry which is preliminary data.</text>
</comment>
<evidence type="ECO:0000313" key="4">
    <source>
        <dbReference type="Proteomes" id="UP001168640"/>
    </source>
</evidence>
<keyword evidence="1" id="KW-0732">Signal</keyword>
<dbReference type="InterPro" id="IPR050855">
    <property type="entry name" value="NDM-1-like"/>
</dbReference>
<dbReference type="Pfam" id="PF00753">
    <property type="entry name" value="Lactamase_B"/>
    <property type="match status" value="1"/>
</dbReference>
<dbReference type="InterPro" id="IPR036866">
    <property type="entry name" value="RibonucZ/Hydroxyglut_hydro"/>
</dbReference>
<evidence type="ECO:0000313" key="3">
    <source>
        <dbReference type="EMBL" id="MDO3722180.1"/>
    </source>
</evidence>
<dbReference type="CDD" id="cd16282">
    <property type="entry name" value="metallo-hydrolase-like_MBL-fold"/>
    <property type="match status" value="1"/>
</dbReference>
<name>A0ABT8W1P2_9GAMM</name>
<feature type="signal peptide" evidence="1">
    <location>
        <begin position="1"/>
        <end position="21"/>
    </location>
</feature>
<organism evidence="3 4">
    <name type="scientific">Marinobacter suaedae</name>
    <dbReference type="NCBI Taxonomy" id="3057675"/>
    <lineage>
        <taxon>Bacteria</taxon>
        <taxon>Pseudomonadati</taxon>
        <taxon>Pseudomonadota</taxon>
        <taxon>Gammaproteobacteria</taxon>
        <taxon>Pseudomonadales</taxon>
        <taxon>Marinobacteraceae</taxon>
        <taxon>Marinobacter</taxon>
    </lineage>
</organism>
<keyword evidence="4" id="KW-1185">Reference proteome</keyword>
<gene>
    <name evidence="3" type="ORF">QVZ43_10645</name>
</gene>
<dbReference type="SUPFAM" id="SSF56281">
    <property type="entry name" value="Metallo-hydrolase/oxidoreductase"/>
    <property type="match status" value="1"/>
</dbReference>
<dbReference type="Proteomes" id="UP001168640">
    <property type="component" value="Unassembled WGS sequence"/>
</dbReference>
<dbReference type="RefSeq" id="WP_302909923.1">
    <property type="nucleotide sequence ID" value="NZ_JAUMIS010000002.1"/>
</dbReference>
<feature type="chain" id="PRO_5046903144" evidence="1">
    <location>
        <begin position="22"/>
        <end position="312"/>
    </location>
</feature>
<dbReference type="Gene3D" id="3.60.15.10">
    <property type="entry name" value="Ribonuclease Z/Hydroxyacylglutathione hydrolase-like"/>
    <property type="match status" value="1"/>
</dbReference>
<feature type="domain" description="Metallo-beta-lactamase" evidence="2">
    <location>
        <begin position="55"/>
        <end position="241"/>
    </location>
</feature>
<dbReference type="InterPro" id="IPR001279">
    <property type="entry name" value="Metallo-B-lactamas"/>
</dbReference>
<proteinExistence type="predicted"/>
<dbReference type="PANTHER" id="PTHR42951:SF20">
    <property type="entry name" value="BETA LACTAMASE"/>
    <property type="match status" value="1"/>
</dbReference>
<protein>
    <submittedName>
        <fullName evidence="3">MBL fold metallo-hydrolase</fullName>
    </submittedName>
</protein>
<accession>A0ABT8W1P2</accession>
<evidence type="ECO:0000256" key="1">
    <source>
        <dbReference type="SAM" id="SignalP"/>
    </source>
</evidence>
<sequence>MSLSRLVAVLALTLLVLPVSAEPIPEKLELVKVTDRVYSAIGATAPGTYDNHGHNNNLSFIVGEEGVVVFNGGDNYKLAQSFHNAIKSITDKPVKYVANENAQGHSMLGNSYWRDQGVPIIAQDFAVDEFAHHGEAKLARMKARNKDKGEGTYVAVPDISFTDRYELDLGGLAVELLYFGAGHAPGDIALWVPEEKLLITGDLGFHQRLLAVFEDTAVGAWIDSFDKMTEQLDPVIVIPGHGEPTTIDVVEKETKGYLVFLRDSVIEILERGGGLDDAYALDQSQWSYLDTFEELAAKNAGRVYQDLEFDFF</sequence>
<dbReference type="PANTHER" id="PTHR42951">
    <property type="entry name" value="METALLO-BETA-LACTAMASE DOMAIN-CONTAINING"/>
    <property type="match status" value="1"/>
</dbReference>